<dbReference type="RefSeq" id="WP_011526723.1">
    <property type="nucleotide sequence ID" value="NC_008011.1"/>
</dbReference>
<keyword evidence="2" id="KW-1003">Cell membrane</keyword>
<evidence type="ECO:0000256" key="6">
    <source>
        <dbReference type="SAM" id="Phobius"/>
    </source>
</evidence>
<feature type="transmembrane region" description="Helical" evidence="6">
    <location>
        <begin position="58"/>
        <end position="79"/>
    </location>
</feature>
<dbReference type="AlphaFoldDB" id="Q1MQN3"/>
<name>Q1MQN3_LAWIP</name>
<comment type="subcellular location">
    <subcellularLocation>
        <location evidence="1">Cell membrane</location>
    </subcellularLocation>
</comment>
<dbReference type="STRING" id="363253.LI0640"/>
<dbReference type="HOGENOM" id="CLU_1616946_0_0_7"/>
<dbReference type="Pfam" id="PF04347">
    <property type="entry name" value="FliO"/>
    <property type="match status" value="1"/>
</dbReference>
<evidence type="ECO:0000313" key="7">
    <source>
        <dbReference type="EMBL" id="CAJ54694.1"/>
    </source>
</evidence>
<evidence type="ECO:0000256" key="3">
    <source>
        <dbReference type="ARBA" id="ARBA00022692"/>
    </source>
</evidence>
<reference evidence="7 8" key="1">
    <citation type="submission" date="2005-11" db="EMBL/GenBank/DDBJ databases">
        <title>The complete genome sequence of Lawsonia intracellularis: the causative agent of proliferative enteropathy.</title>
        <authorList>
            <person name="Kaur K."/>
            <person name="Zhang Q."/>
            <person name="Beckler D."/>
            <person name="Munir S."/>
            <person name="Li L."/>
            <person name="Kinsley K."/>
            <person name="Herron L."/>
            <person name="Peterson A."/>
            <person name="May B."/>
            <person name="Singh S."/>
            <person name="Gebhart C."/>
            <person name="Kapur V."/>
        </authorList>
    </citation>
    <scope>NUCLEOTIDE SEQUENCE [LARGE SCALE GENOMIC DNA]</scope>
    <source>
        <strain evidence="7 8">PHE/MN1-00</strain>
    </source>
</reference>
<dbReference type="KEGG" id="lip:LI0640"/>
<dbReference type="GO" id="GO:0044781">
    <property type="term" value="P:bacterial-type flagellum organization"/>
    <property type="evidence" value="ECO:0007669"/>
    <property type="project" value="InterPro"/>
</dbReference>
<proteinExistence type="predicted"/>
<dbReference type="GO" id="GO:0016020">
    <property type="term" value="C:membrane"/>
    <property type="evidence" value="ECO:0007669"/>
    <property type="project" value="InterPro"/>
</dbReference>
<evidence type="ECO:0000256" key="5">
    <source>
        <dbReference type="ARBA" id="ARBA00023136"/>
    </source>
</evidence>
<keyword evidence="7" id="KW-0969">Cilium</keyword>
<keyword evidence="8" id="KW-1185">Reference proteome</keyword>
<protein>
    <submittedName>
        <fullName evidence="7">Flagellar biogenesis protein</fullName>
    </submittedName>
</protein>
<keyword evidence="4 6" id="KW-1133">Transmembrane helix</keyword>
<dbReference type="OrthoDB" id="5472171at2"/>
<keyword evidence="3 6" id="KW-0812">Transmembrane</keyword>
<dbReference type="InterPro" id="IPR022781">
    <property type="entry name" value="Flagellar_biosynth_FliO"/>
</dbReference>
<accession>Q1MQN3</accession>
<organism evidence="7 8">
    <name type="scientific">Lawsonia intracellularis (strain PHE/MN1-00)</name>
    <dbReference type="NCBI Taxonomy" id="363253"/>
    <lineage>
        <taxon>Bacteria</taxon>
        <taxon>Pseudomonadati</taxon>
        <taxon>Thermodesulfobacteriota</taxon>
        <taxon>Desulfovibrionia</taxon>
        <taxon>Desulfovibrionales</taxon>
        <taxon>Desulfovibrionaceae</taxon>
        <taxon>Lawsonia</taxon>
    </lineage>
</organism>
<keyword evidence="7" id="KW-0966">Cell projection</keyword>
<evidence type="ECO:0000256" key="2">
    <source>
        <dbReference type="ARBA" id="ARBA00022475"/>
    </source>
</evidence>
<evidence type="ECO:0000256" key="1">
    <source>
        <dbReference type="ARBA" id="ARBA00004236"/>
    </source>
</evidence>
<sequence>MAWLYLISSLFSTIAVVQENKGSNVDKFSKVDTVVDQAIHTANEVATHADATFSWGNYFQAIGFMCLLLAGLWGAVWLVRRYGKFNFIPSPTALPRDALRMEAQLPLGAKKGLAVIKFLDRRLLIGITEKNIILLKDTILYNERDAQGFEHLLNGAEQHDSESS</sequence>
<dbReference type="Proteomes" id="UP000002430">
    <property type="component" value="Chromosome"/>
</dbReference>
<dbReference type="EMBL" id="AM180252">
    <property type="protein sequence ID" value="CAJ54694.1"/>
    <property type="molecule type" value="Genomic_DNA"/>
</dbReference>
<keyword evidence="5 6" id="KW-0472">Membrane</keyword>
<dbReference type="eggNOG" id="COG3190">
    <property type="taxonomic scope" value="Bacteria"/>
</dbReference>
<gene>
    <name evidence="7" type="ordered locus">LI0640</name>
</gene>
<evidence type="ECO:0000313" key="8">
    <source>
        <dbReference type="Proteomes" id="UP000002430"/>
    </source>
</evidence>
<keyword evidence="7" id="KW-0282">Flagellum</keyword>
<evidence type="ECO:0000256" key="4">
    <source>
        <dbReference type="ARBA" id="ARBA00022989"/>
    </source>
</evidence>